<evidence type="ECO:0000313" key="7">
    <source>
        <dbReference type="EMBL" id="KAF9543903.1"/>
    </source>
</evidence>
<dbReference type="Proteomes" id="UP000723463">
    <property type="component" value="Unassembled WGS sequence"/>
</dbReference>
<evidence type="ECO:0000256" key="4">
    <source>
        <dbReference type="ARBA" id="ARBA00023002"/>
    </source>
</evidence>
<evidence type="ECO:0000259" key="6">
    <source>
        <dbReference type="Pfam" id="PF01494"/>
    </source>
</evidence>
<keyword evidence="8" id="KW-1185">Reference proteome</keyword>
<dbReference type="GO" id="GO:0004497">
    <property type="term" value="F:monooxygenase activity"/>
    <property type="evidence" value="ECO:0007669"/>
    <property type="project" value="InterPro"/>
</dbReference>
<gene>
    <name evidence="7" type="ORF">EC957_000354</name>
</gene>
<dbReference type="InterPro" id="IPR050562">
    <property type="entry name" value="FAD_mOase_fung"/>
</dbReference>
<dbReference type="InterPro" id="IPR002938">
    <property type="entry name" value="FAD-bd"/>
</dbReference>
<dbReference type="EMBL" id="JAAAXW010000102">
    <property type="protein sequence ID" value="KAF9543903.1"/>
    <property type="molecule type" value="Genomic_DNA"/>
</dbReference>
<evidence type="ECO:0000313" key="8">
    <source>
        <dbReference type="Proteomes" id="UP000723463"/>
    </source>
</evidence>
<feature type="domain" description="FAD-binding" evidence="6">
    <location>
        <begin position="338"/>
        <end position="418"/>
    </location>
</feature>
<dbReference type="SUPFAM" id="SSF51905">
    <property type="entry name" value="FAD/NAD(P)-binding domain"/>
    <property type="match status" value="1"/>
</dbReference>
<accession>A0A9P6F680</accession>
<comment type="similarity">
    <text evidence="1">Belongs to the paxM FAD-dependent monooxygenase family.</text>
</comment>
<proteinExistence type="inferred from homology"/>
<feature type="compositionally biased region" description="Low complexity" evidence="5">
    <location>
        <begin position="9"/>
        <end position="29"/>
    </location>
</feature>
<feature type="domain" description="FAD-binding" evidence="6">
    <location>
        <begin position="47"/>
        <end position="215"/>
    </location>
</feature>
<keyword evidence="3" id="KW-0274">FAD</keyword>
<dbReference type="GO" id="GO:0071949">
    <property type="term" value="F:FAD binding"/>
    <property type="evidence" value="ECO:0007669"/>
    <property type="project" value="InterPro"/>
</dbReference>
<protein>
    <recommendedName>
        <fullName evidence="6">FAD-binding domain-containing protein</fullName>
    </recommendedName>
</protein>
<keyword evidence="4" id="KW-0560">Oxidoreductase</keyword>
<sequence length="498" mass="55355">MPKSKRSQSIASSATSTEPTTESSISTTPSFSSVYPYSSLFERPQFRVLIVGAGIGGLMLGYCLEQAGIDFVVLERMNQLQVPKTTIQLTSNTLHAMEQMGLLNEIMEIAKPISCVNLRKHNMSVVGRLDCTFAKDRYGFYSYIVQRTEFCQILISKMRHDRILWGRYVHDIVNGDAGVQVRCANGHVEQASVLVGADGAHSAVRQNLYRSLKEKACLPKSDMEALKFTQNAIIGLTNPLNPTQYPGVSDEFGECNIVIGKESPYTLWISPTSGDKVNWSVTGPMLTSSASDENFMVSQFGQEEAERTCLLIKDLKIPFGGTLADLIRNTSRECITKILVEEKHYKTWHYGRTVLMGEACHKFVSFSGQGAEQAIMDAICLTNLFHKLESPYTHNDIQLAFEAYQEERLPATKAAVQSSGQVANTINSQGWSADLKRRLAFNLPNWIQAASVDKTQARPLLNFLPPIRDRGTRSVKSFKLSNDENGHRSTRSLSSVKS</sequence>
<dbReference type="InterPro" id="IPR036188">
    <property type="entry name" value="FAD/NAD-bd_sf"/>
</dbReference>
<dbReference type="PRINTS" id="PR00420">
    <property type="entry name" value="RNGMNOXGNASE"/>
</dbReference>
<keyword evidence="2" id="KW-0285">Flavoprotein</keyword>
<evidence type="ECO:0000256" key="2">
    <source>
        <dbReference type="ARBA" id="ARBA00022630"/>
    </source>
</evidence>
<dbReference type="AlphaFoldDB" id="A0A9P6F680"/>
<name>A0A9P6F680_9FUNG</name>
<organism evidence="7 8">
    <name type="scientific">Mortierella hygrophila</name>
    <dbReference type="NCBI Taxonomy" id="979708"/>
    <lineage>
        <taxon>Eukaryota</taxon>
        <taxon>Fungi</taxon>
        <taxon>Fungi incertae sedis</taxon>
        <taxon>Mucoromycota</taxon>
        <taxon>Mortierellomycotina</taxon>
        <taxon>Mortierellomycetes</taxon>
        <taxon>Mortierellales</taxon>
        <taxon>Mortierellaceae</taxon>
        <taxon>Mortierella</taxon>
    </lineage>
</organism>
<dbReference type="Pfam" id="PF01494">
    <property type="entry name" value="FAD_binding_3"/>
    <property type="match status" value="2"/>
</dbReference>
<evidence type="ECO:0000256" key="1">
    <source>
        <dbReference type="ARBA" id="ARBA00007992"/>
    </source>
</evidence>
<feature type="region of interest" description="Disordered" evidence="5">
    <location>
        <begin position="1"/>
        <end position="29"/>
    </location>
</feature>
<feature type="region of interest" description="Disordered" evidence="5">
    <location>
        <begin position="475"/>
        <end position="498"/>
    </location>
</feature>
<dbReference type="PANTHER" id="PTHR47356:SF2">
    <property type="entry name" value="FAD-BINDING DOMAIN-CONTAINING PROTEIN-RELATED"/>
    <property type="match status" value="1"/>
</dbReference>
<evidence type="ECO:0000256" key="3">
    <source>
        <dbReference type="ARBA" id="ARBA00022827"/>
    </source>
</evidence>
<evidence type="ECO:0000256" key="5">
    <source>
        <dbReference type="SAM" id="MobiDB-lite"/>
    </source>
</evidence>
<reference evidence="7" key="1">
    <citation type="journal article" date="2020" name="Fungal Divers.">
        <title>Resolving the Mortierellaceae phylogeny through synthesis of multi-gene phylogenetics and phylogenomics.</title>
        <authorList>
            <person name="Vandepol N."/>
            <person name="Liber J."/>
            <person name="Desiro A."/>
            <person name="Na H."/>
            <person name="Kennedy M."/>
            <person name="Barry K."/>
            <person name="Grigoriev I.V."/>
            <person name="Miller A.N."/>
            <person name="O'Donnell K."/>
            <person name="Stajich J.E."/>
            <person name="Bonito G."/>
        </authorList>
    </citation>
    <scope>NUCLEOTIDE SEQUENCE</scope>
    <source>
        <strain evidence="7">NRRL 2591</strain>
    </source>
</reference>
<dbReference type="Gene3D" id="3.50.50.60">
    <property type="entry name" value="FAD/NAD(P)-binding domain"/>
    <property type="match status" value="1"/>
</dbReference>
<comment type="caution">
    <text evidence="7">The sequence shown here is derived from an EMBL/GenBank/DDBJ whole genome shotgun (WGS) entry which is preliminary data.</text>
</comment>
<dbReference type="PANTHER" id="PTHR47356">
    <property type="entry name" value="FAD-DEPENDENT MONOOXYGENASE ASQG-RELATED"/>
    <property type="match status" value="1"/>
</dbReference>